<sequence>MPRIAAAAAQSHYQRRRPGPSGAPALITSAIHPARPSEPRRRIRTPILCTSGRSRHLRRSGPDTSSASSHVADPPGHGPCPSQDTAFRLTGRPKAKPSIARLRLWAPPSEAYEQRLRQQAQPARVSNAPISSGAPLNPMAGRGPRSPAPDLCQAARLSTGFKAG</sequence>
<name>A0AAV7WPR3_PLEWA</name>
<evidence type="ECO:0000313" key="2">
    <source>
        <dbReference type="EMBL" id="KAJ1215945.1"/>
    </source>
</evidence>
<organism evidence="2 3">
    <name type="scientific">Pleurodeles waltl</name>
    <name type="common">Iberian ribbed newt</name>
    <dbReference type="NCBI Taxonomy" id="8319"/>
    <lineage>
        <taxon>Eukaryota</taxon>
        <taxon>Metazoa</taxon>
        <taxon>Chordata</taxon>
        <taxon>Craniata</taxon>
        <taxon>Vertebrata</taxon>
        <taxon>Euteleostomi</taxon>
        <taxon>Amphibia</taxon>
        <taxon>Batrachia</taxon>
        <taxon>Caudata</taxon>
        <taxon>Salamandroidea</taxon>
        <taxon>Salamandridae</taxon>
        <taxon>Pleurodelinae</taxon>
        <taxon>Pleurodeles</taxon>
    </lineage>
</organism>
<comment type="caution">
    <text evidence="2">The sequence shown here is derived from an EMBL/GenBank/DDBJ whole genome shotgun (WGS) entry which is preliminary data.</text>
</comment>
<keyword evidence="3" id="KW-1185">Reference proteome</keyword>
<feature type="region of interest" description="Disordered" evidence="1">
    <location>
        <begin position="119"/>
        <end position="151"/>
    </location>
</feature>
<gene>
    <name evidence="2" type="ORF">NDU88_003551</name>
</gene>
<dbReference type="EMBL" id="JANPWB010000001">
    <property type="protein sequence ID" value="KAJ1215945.1"/>
    <property type="molecule type" value="Genomic_DNA"/>
</dbReference>
<accession>A0AAV7WPR3</accession>
<feature type="region of interest" description="Disordered" evidence="1">
    <location>
        <begin position="1"/>
        <end position="95"/>
    </location>
</feature>
<dbReference type="Proteomes" id="UP001066276">
    <property type="component" value="Chromosome 1_1"/>
</dbReference>
<evidence type="ECO:0000256" key="1">
    <source>
        <dbReference type="SAM" id="MobiDB-lite"/>
    </source>
</evidence>
<dbReference type="AlphaFoldDB" id="A0AAV7WPR3"/>
<proteinExistence type="predicted"/>
<evidence type="ECO:0000313" key="3">
    <source>
        <dbReference type="Proteomes" id="UP001066276"/>
    </source>
</evidence>
<protein>
    <submittedName>
        <fullName evidence="2">Uncharacterized protein</fullName>
    </submittedName>
</protein>
<reference evidence="2" key="1">
    <citation type="journal article" date="2022" name="bioRxiv">
        <title>Sequencing and chromosome-scale assembly of the giantPleurodeles waltlgenome.</title>
        <authorList>
            <person name="Brown T."/>
            <person name="Elewa A."/>
            <person name="Iarovenko S."/>
            <person name="Subramanian E."/>
            <person name="Araus A.J."/>
            <person name="Petzold A."/>
            <person name="Susuki M."/>
            <person name="Suzuki K.-i.T."/>
            <person name="Hayashi T."/>
            <person name="Toyoda A."/>
            <person name="Oliveira C."/>
            <person name="Osipova E."/>
            <person name="Leigh N.D."/>
            <person name="Simon A."/>
            <person name="Yun M.H."/>
        </authorList>
    </citation>
    <scope>NUCLEOTIDE SEQUENCE</scope>
    <source>
        <strain evidence="2">20211129_DDA</strain>
        <tissue evidence="2">Liver</tissue>
    </source>
</reference>